<dbReference type="InParanoid" id="A0A1Z5JLN5"/>
<keyword evidence="2" id="KW-0472">Membrane</keyword>
<organism evidence="3 4">
    <name type="scientific">Fistulifera solaris</name>
    <name type="common">Oleaginous diatom</name>
    <dbReference type="NCBI Taxonomy" id="1519565"/>
    <lineage>
        <taxon>Eukaryota</taxon>
        <taxon>Sar</taxon>
        <taxon>Stramenopiles</taxon>
        <taxon>Ochrophyta</taxon>
        <taxon>Bacillariophyta</taxon>
        <taxon>Bacillariophyceae</taxon>
        <taxon>Bacillariophycidae</taxon>
        <taxon>Naviculales</taxon>
        <taxon>Naviculaceae</taxon>
        <taxon>Fistulifera</taxon>
    </lineage>
</organism>
<accession>A0A1Z5JLN5</accession>
<dbReference type="EMBL" id="BDSP01000082">
    <property type="protein sequence ID" value="GAX14691.1"/>
    <property type="molecule type" value="Genomic_DNA"/>
</dbReference>
<keyword evidence="4" id="KW-1185">Reference proteome</keyword>
<reference evidence="3 4" key="1">
    <citation type="journal article" date="2015" name="Plant Cell">
        <title>Oil accumulation by the oleaginous diatom Fistulifera solaris as revealed by the genome and transcriptome.</title>
        <authorList>
            <person name="Tanaka T."/>
            <person name="Maeda Y."/>
            <person name="Veluchamy A."/>
            <person name="Tanaka M."/>
            <person name="Abida H."/>
            <person name="Marechal E."/>
            <person name="Bowler C."/>
            <person name="Muto M."/>
            <person name="Sunaga Y."/>
            <person name="Tanaka M."/>
            <person name="Yoshino T."/>
            <person name="Taniguchi T."/>
            <person name="Fukuda Y."/>
            <person name="Nemoto M."/>
            <person name="Matsumoto M."/>
            <person name="Wong P.S."/>
            <person name="Aburatani S."/>
            <person name="Fujibuchi W."/>
        </authorList>
    </citation>
    <scope>NUCLEOTIDE SEQUENCE [LARGE SCALE GENOMIC DNA]</scope>
    <source>
        <strain evidence="3 4">JPCC DA0580</strain>
    </source>
</reference>
<feature type="transmembrane region" description="Helical" evidence="2">
    <location>
        <begin position="245"/>
        <end position="265"/>
    </location>
</feature>
<gene>
    <name evidence="3" type="ORF">FisN_11Hh232</name>
</gene>
<feature type="compositionally biased region" description="Basic and acidic residues" evidence="1">
    <location>
        <begin position="344"/>
        <end position="357"/>
    </location>
</feature>
<feature type="compositionally biased region" description="Polar residues" evidence="1">
    <location>
        <begin position="329"/>
        <end position="339"/>
    </location>
</feature>
<keyword evidence="2" id="KW-1133">Transmembrane helix</keyword>
<sequence length="510" mass="54829">MTTRQDAKHAKTTMTTTTTTRDLQQTSYRVVFDPFVLQFTGAPCTSTTAQSLRDGMEDCLRVYSRERCNIDAAYIGLGGAVCVNDEQEVLINGGVFSFNGMDALPATIANCVKEASYSETCDTVWRAALPALGTIQYAEVTSSSESDPPSDVPSFTPVATPSVSPSALLVLSTEPSISATFVSSLAPSAAPTAKVSDITSQVPSLVPVAAPSIAAPPTATATRVPTTTSGIVNEPAIRSQNDKTVPLTTVAVGFAALLLLAVFVFKKRERNSTKARFTPMDDDESSNASGFIGIAPLQTTNQEGDLEQAVEISLKKNNNDLNKTLSTTASSSPEKQTPPKTYRHATERSLPRPELTPRNKPRPTTPNSIPFDEELPSNPTPTVVQKEICGTSWWKQMNATKVRNPTLCPYTPLFDDGLCCPTSTSVPSTIHDKATVKDDVSDFELDWDPEDDTSTENEYQAAVVTPPSKSQSSELPPLRKKSDSRLLLGASSRRSDYSMDQIIAGSEKEV</sequence>
<proteinExistence type="predicted"/>
<keyword evidence="2" id="KW-0812">Transmembrane</keyword>
<feature type="region of interest" description="Disordered" evidence="1">
    <location>
        <begin position="321"/>
        <end position="383"/>
    </location>
</feature>
<protein>
    <submittedName>
        <fullName evidence="3">Uncharacterized protein</fullName>
    </submittedName>
</protein>
<name>A0A1Z5JLN5_FISSO</name>
<evidence type="ECO:0000313" key="4">
    <source>
        <dbReference type="Proteomes" id="UP000198406"/>
    </source>
</evidence>
<dbReference type="AlphaFoldDB" id="A0A1Z5JLN5"/>
<evidence type="ECO:0000256" key="2">
    <source>
        <dbReference type="SAM" id="Phobius"/>
    </source>
</evidence>
<evidence type="ECO:0000313" key="3">
    <source>
        <dbReference type="EMBL" id="GAX14691.1"/>
    </source>
</evidence>
<evidence type="ECO:0000256" key="1">
    <source>
        <dbReference type="SAM" id="MobiDB-lite"/>
    </source>
</evidence>
<dbReference type="Proteomes" id="UP000198406">
    <property type="component" value="Unassembled WGS sequence"/>
</dbReference>
<feature type="region of interest" description="Disordered" evidence="1">
    <location>
        <begin position="448"/>
        <end position="492"/>
    </location>
</feature>
<comment type="caution">
    <text evidence="3">The sequence shown here is derived from an EMBL/GenBank/DDBJ whole genome shotgun (WGS) entry which is preliminary data.</text>
</comment>